<dbReference type="SUPFAM" id="SSF51735">
    <property type="entry name" value="NAD(P)-binding Rossmann-fold domains"/>
    <property type="match status" value="1"/>
</dbReference>
<dbReference type="InterPro" id="IPR051267">
    <property type="entry name" value="STEAP_metalloreductase"/>
</dbReference>
<dbReference type="InterPro" id="IPR028939">
    <property type="entry name" value="P5C_Rdtase_cat_N"/>
</dbReference>
<reference evidence="3 4" key="1">
    <citation type="submission" date="2021-08" db="EMBL/GenBank/DDBJ databases">
        <authorList>
            <person name="Zhang D."/>
            <person name="Zhang A."/>
            <person name="Wang L."/>
        </authorList>
    </citation>
    <scope>NUCLEOTIDE SEQUENCE [LARGE SCALE GENOMIC DNA]</scope>
    <source>
        <strain evidence="3 4">WL0086</strain>
    </source>
</reference>
<dbReference type="Pfam" id="PF03807">
    <property type="entry name" value="F420_oxidored"/>
    <property type="match status" value="1"/>
</dbReference>
<evidence type="ECO:0000259" key="2">
    <source>
        <dbReference type="Pfam" id="PF03807"/>
    </source>
</evidence>
<dbReference type="Proteomes" id="UP000738431">
    <property type="component" value="Chromosome"/>
</dbReference>
<name>A0ABZ1CBU7_9BACT</name>
<evidence type="ECO:0000256" key="1">
    <source>
        <dbReference type="ARBA" id="ARBA00023002"/>
    </source>
</evidence>
<dbReference type="RefSeq" id="WP_221030800.1">
    <property type="nucleotide sequence ID" value="NZ_CP139781.1"/>
</dbReference>
<dbReference type="InterPro" id="IPR036291">
    <property type="entry name" value="NAD(P)-bd_dom_sf"/>
</dbReference>
<dbReference type="PANTHER" id="PTHR14239">
    <property type="entry name" value="DUDULIN-RELATED"/>
    <property type="match status" value="1"/>
</dbReference>
<evidence type="ECO:0000313" key="4">
    <source>
        <dbReference type="Proteomes" id="UP000738431"/>
    </source>
</evidence>
<dbReference type="Gene3D" id="3.40.50.720">
    <property type="entry name" value="NAD(P)-binding Rossmann-like Domain"/>
    <property type="match status" value="1"/>
</dbReference>
<keyword evidence="1" id="KW-0560">Oxidoreductase</keyword>
<sequence>MKISIIGSGNMGQGLARLLSAKHEVTLVSRQASADGAKLPGVASATYADGVSEAEVVFFALPYEGVSAAAEKLGDLAGKLVVDITNPLTADYMGLTLGYSTSAGEQIAALFPQAKVVKAFNTIFAPVLALAAQGAKSLPTVLIAGDDADAKETVRQLATDMGFSAVIAGPLSTARYLEPLGGLQIRLAYAEGHGAEVGFTFGPVA</sequence>
<dbReference type="EMBL" id="CP139781">
    <property type="protein sequence ID" value="WRQ88921.1"/>
    <property type="molecule type" value="Genomic_DNA"/>
</dbReference>
<gene>
    <name evidence="3" type="ORF">K1X11_005850</name>
</gene>
<evidence type="ECO:0000313" key="3">
    <source>
        <dbReference type="EMBL" id="WRQ88921.1"/>
    </source>
</evidence>
<proteinExistence type="predicted"/>
<accession>A0ABZ1CBU7</accession>
<protein>
    <submittedName>
        <fullName evidence="3">NADPH-dependent F420 reductase</fullName>
    </submittedName>
</protein>
<organism evidence="3 4">
    <name type="scientific">Actomonas aquatica</name>
    <dbReference type="NCBI Taxonomy" id="2866162"/>
    <lineage>
        <taxon>Bacteria</taxon>
        <taxon>Pseudomonadati</taxon>
        <taxon>Verrucomicrobiota</taxon>
        <taxon>Opitutia</taxon>
        <taxon>Opitutales</taxon>
        <taxon>Opitutaceae</taxon>
        <taxon>Actomonas</taxon>
    </lineage>
</organism>
<feature type="domain" description="Pyrroline-5-carboxylate reductase catalytic N-terminal" evidence="2">
    <location>
        <begin position="2"/>
        <end position="87"/>
    </location>
</feature>
<keyword evidence="4" id="KW-1185">Reference proteome</keyword>
<reference evidence="3 4" key="2">
    <citation type="submission" date="2023-12" db="EMBL/GenBank/DDBJ databases">
        <title>Description of an unclassified Opitutus bacterium of Verrucomicrobiota.</title>
        <authorList>
            <person name="Zhang D.-F."/>
        </authorList>
    </citation>
    <scope>NUCLEOTIDE SEQUENCE [LARGE SCALE GENOMIC DNA]</scope>
    <source>
        <strain evidence="3 4">WL0086</strain>
    </source>
</reference>